<protein>
    <submittedName>
        <fullName evidence="1">Uncharacterized protein</fullName>
    </submittedName>
</protein>
<reference evidence="2" key="1">
    <citation type="journal article" date="2017" name="Nat. Ecol. Evol.">
        <title>Genome expansion and lineage-specific genetic innovations in the forest pathogenic fungi Armillaria.</title>
        <authorList>
            <person name="Sipos G."/>
            <person name="Prasanna A.N."/>
            <person name="Walter M.C."/>
            <person name="O'Connor E."/>
            <person name="Balint B."/>
            <person name="Krizsan K."/>
            <person name="Kiss B."/>
            <person name="Hess J."/>
            <person name="Varga T."/>
            <person name="Slot J."/>
            <person name="Riley R."/>
            <person name="Boka B."/>
            <person name="Rigling D."/>
            <person name="Barry K."/>
            <person name="Lee J."/>
            <person name="Mihaltcheva S."/>
            <person name="LaButti K."/>
            <person name="Lipzen A."/>
            <person name="Waldron R."/>
            <person name="Moloney N.M."/>
            <person name="Sperisen C."/>
            <person name="Kredics L."/>
            <person name="Vagvoelgyi C."/>
            <person name="Patrignani A."/>
            <person name="Fitzpatrick D."/>
            <person name="Nagy I."/>
            <person name="Doyle S."/>
            <person name="Anderson J.B."/>
            <person name="Grigoriev I.V."/>
            <person name="Gueldener U."/>
            <person name="Muensterkoetter M."/>
            <person name="Nagy L.G."/>
        </authorList>
    </citation>
    <scope>NUCLEOTIDE SEQUENCE [LARGE SCALE GENOMIC DNA]</scope>
    <source>
        <strain evidence="2">Ar21-2</strain>
    </source>
</reference>
<keyword evidence="2" id="KW-1185">Reference proteome</keyword>
<dbReference type="SUPFAM" id="SSF82171">
    <property type="entry name" value="DPP6 N-terminal domain-like"/>
    <property type="match status" value="1"/>
</dbReference>
<dbReference type="OrthoDB" id="3089364at2759"/>
<dbReference type="OMA" id="ITITWCE"/>
<accession>A0A2H3D4R5</accession>
<dbReference type="Gene3D" id="2.120.10.30">
    <property type="entry name" value="TolB, C-terminal domain"/>
    <property type="match status" value="1"/>
</dbReference>
<dbReference type="AlphaFoldDB" id="A0A2H3D4R5"/>
<proteinExistence type="predicted"/>
<dbReference type="EMBL" id="KZ293670">
    <property type="protein sequence ID" value="PBK89090.1"/>
    <property type="molecule type" value="Genomic_DNA"/>
</dbReference>
<organism evidence="1 2">
    <name type="scientific">Armillaria gallica</name>
    <name type="common">Bulbous honey fungus</name>
    <name type="synonym">Armillaria bulbosa</name>
    <dbReference type="NCBI Taxonomy" id="47427"/>
    <lineage>
        <taxon>Eukaryota</taxon>
        <taxon>Fungi</taxon>
        <taxon>Dikarya</taxon>
        <taxon>Basidiomycota</taxon>
        <taxon>Agaricomycotina</taxon>
        <taxon>Agaricomycetes</taxon>
        <taxon>Agaricomycetidae</taxon>
        <taxon>Agaricales</taxon>
        <taxon>Marasmiineae</taxon>
        <taxon>Physalacriaceae</taxon>
        <taxon>Armillaria</taxon>
    </lineage>
</organism>
<dbReference type="InParanoid" id="A0A2H3D4R5"/>
<gene>
    <name evidence="1" type="ORF">ARMGADRAFT_351832</name>
</gene>
<evidence type="ECO:0000313" key="2">
    <source>
        <dbReference type="Proteomes" id="UP000217790"/>
    </source>
</evidence>
<evidence type="ECO:0000313" key="1">
    <source>
        <dbReference type="EMBL" id="PBK89090.1"/>
    </source>
</evidence>
<dbReference type="STRING" id="47427.A0A2H3D4R5"/>
<sequence length="148" mass="17237">MSLAYMYDPARYDDFYCQLSPDGSKVAISGVSYGWEFSQTYLLGITPGSSVDITDLKDTRNLAWFPDSKRIAYLRSWQCDHDHEHDDKCYDLLVQCLASGQITTIHRWYNVDTPYCKVFVTPDGARVITHDKRRIDQCEFWTWDVSDL</sequence>
<dbReference type="Proteomes" id="UP000217790">
    <property type="component" value="Unassembled WGS sequence"/>
</dbReference>
<dbReference type="InterPro" id="IPR011042">
    <property type="entry name" value="6-blade_b-propeller_TolB-like"/>
</dbReference>
<name>A0A2H3D4R5_ARMGA</name>